<feature type="transmembrane region" description="Helical" evidence="1">
    <location>
        <begin position="93"/>
        <end position="110"/>
    </location>
</feature>
<gene>
    <name evidence="2" type="ORF">IV203_027961</name>
</gene>
<keyword evidence="1" id="KW-0812">Transmembrane</keyword>
<keyword evidence="1" id="KW-1133">Transmembrane helix</keyword>
<keyword evidence="1" id="KW-0472">Membrane</keyword>
<keyword evidence="3" id="KW-1185">Reference proteome</keyword>
<evidence type="ECO:0000256" key="1">
    <source>
        <dbReference type="SAM" id="Phobius"/>
    </source>
</evidence>
<dbReference type="InterPro" id="IPR001129">
    <property type="entry name" value="Membr-assoc_MAPEG"/>
</dbReference>
<proteinExistence type="predicted"/>
<feature type="transmembrane region" description="Helical" evidence="1">
    <location>
        <begin position="122"/>
        <end position="142"/>
    </location>
</feature>
<dbReference type="AlphaFoldDB" id="A0A9K3LYP8"/>
<dbReference type="Pfam" id="PF01124">
    <property type="entry name" value="MAPEG"/>
    <property type="match status" value="1"/>
</dbReference>
<protein>
    <submittedName>
        <fullName evidence="2">MAPEG family protein</fullName>
    </submittedName>
</protein>
<comment type="caution">
    <text evidence="2">The sequence shown here is derived from an EMBL/GenBank/DDBJ whole genome shotgun (WGS) entry which is preliminary data.</text>
</comment>
<dbReference type="Proteomes" id="UP000693970">
    <property type="component" value="Unassembled WGS sequence"/>
</dbReference>
<feature type="transmembrane region" description="Helical" evidence="1">
    <location>
        <begin position="67"/>
        <end position="87"/>
    </location>
</feature>
<name>A0A9K3LYP8_9STRA</name>
<accession>A0A9K3LYP8</accession>
<sequence>MSLSSVHPISGSIAAAAQITVLYTGLYSVTILNQVVTKKRLHRKFGDKFDRYSSLEMRNVDRLTGNFLEWTIVFLGPLWSMALTDTLSDTSQLIAWTYVGLRLLYTGLSLKYGVNEQGNNKPLWISTFPSYACLIYMLGAAIQGVF</sequence>
<reference evidence="2" key="2">
    <citation type="submission" date="2021-04" db="EMBL/GenBank/DDBJ databases">
        <authorList>
            <person name="Podell S."/>
        </authorList>
    </citation>
    <scope>NUCLEOTIDE SEQUENCE</scope>
    <source>
        <strain evidence="2">Hildebrandi</strain>
    </source>
</reference>
<reference evidence="2" key="1">
    <citation type="journal article" date="2021" name="Sci. Rep.">
        <title>Diploid genomic architecture of Nitzschia inconspicua, an elite biomass production diatom.</title>
        <authorList>
            <person name="Oliver A."/>
            <person name="Podell S."/>
            <person name="Pinowska A."/>
            <person name="Traller J.C."/>
            <person name="Smith S.R."/>
            <person name="McClure R."/>
            <person name="Beliaev A."/>
            <person name="Bohutskyi P."/>
            <person name="Hill E.A."/>
            <person name="Rabines A."/>
            <person name="Zheng H."/>
            <person name="Allen L.Z."/>
            <person name="Kuo A."/>
            <person name="Grigoriev I.V."/>
            <person name="Allen A.E."/>
            <person name="Hazlebeck D."/>
            <person name="Allen E.E."/>
        </authorList>
    </citation>
    <scope>NUCLEOTIDE SEQUENCE</scope>
    <source>
        <strain evidence="2">Hildebrandi</strain>
    </source>
</reference>
<evidence type="ECO:0000313" key="3">
    <source>
        <dbReference type="Proteomes" id="UP000693970"/>
    </source>
</evidence>
<dbReference type="GO" id="GO:0016020">
    <property type="term" value="C:membrane"/>
    <property type="evidence" value="ECO:0007669"/>
    <property type="project" value="InterPro"/>
</dbReference>
<dbReference type="OrthoDB" id="10265564at2759"/>
<dbReference type="EMBL" id="JAGRRH010000005">
    <property type="protein sequence ID" value="KAG7370215.1"/>
    <property type="molecule type" value="Genomic_DNA"/>
</dbReference>
<organism evidence="2 3">
    <name type="scientific">Nitzschia inconspicua</name>
    <dbReference type="NCBI Taxonomy" id="303405"/>
    <lineage>
        <taxon>Eukaryota</taxon>
        <taxon>Sar</taxon>
        <taxon>Stramenopiles</taxon>
        <taxon>Ochrophyta</taxon>
        <taxon>Bacillariophyta</taxon>
        <taxon>Bacillariophyceae</taxon>
        <taxon>Bacillariophycidae</taxon>
        <taxon>Bacillariales</taxon>
        <taxon>Bacillariaceae</taxon>
        <taxon>Nitzschia</taxon>
    </lineage>
</organism>
<evidence type="ECO:0000313" key="2">
    <source>
        <dbReference type="EMBL" id="KAG7370215.1"/>
    </source>
</evidence>
<feature type="transmembrane region" description="Helical" evidence="1">
    <location>
        <begin position="12"/>
        <end position="36"/>
    </location>
</feature>